<feature type="domain" description="Integrase catalytic" evidence="3">
    <location>
        <begin position="473"/>
        <end position="636"/>
    </location>
</feature>
<reference evidence="4" key="1">
    <citation type="submission" date="2018-02" db="EMBL/GenBank/DDBJ databases">
        <authorList>
            <person name="Cohen D.B."/>
            <person name="Kent A.D."/>
        </authorList>
    </citation>
    <scope>NUCLEOTIDE SEQUENCE</scope>
</reference>
<feature type="region of interest" description="Disordered" evidence="2">
    <location>
        <begin position="1"/>
        <end position="26"/>
    </location>
</feature>
<evidence type="ECO:0000313" key="4">
    <source>
        <dbReference type="EMBL" id="SPD12027.1"/>
    </source>
</evidence>
<dbReference type="SUPFAM" id="SSF56672">
    <property type="entry name" value="DNA/RNA polymerases"/>
    <property type="match status" value="1"/>
</dbReference>
<dbReference type="GO" id="GO:0015074">
    <property type="term" value="P:DNA integration"/>
    <property type="evidence" value="ECO:0007669"/>
    <property type="project" value="InterPro"/>
</dbReference>
<keyword evidence="1" id="KW-0175">Coiled coil</keyword>
<evidence type="ECO:0000259" key="3">
    <source>
        <dbReference type="PROSITE" id="PS50994"/>
    </source>
</evidence>
<dbReference type="Pfam" id="PF13976">
    <property type="entry name" value="gag_pre-integrs"/>
    <property type="match status" value="1"/>
</dbReference>
<dbReference type="InterPro" id="IPR001584">
    <property type="entry name" value="Integrase_cat-core"/>
</dbReference>
<dbReference type="EMBL" id="OIVN01003551">
    <property type="protein sequence ID" value="SPD12027.1"/>
    <property type="molecule type" value="Genomic_DNA"/>
</dbReference>
<name>A0A2N9HCD3_FAGSY</name>
<protein>
    <recommendedName>
        <fullName evidence="3">Integrase catalytic domain-containing protein</fullName>
    </recommendedName>
</protein>
<dbReference type="SUPFAM" id="SSF56219">
    <property type="entry name" value="DNase I-like"/>
    <property type="match status" value="1"/>
</dbReference>
<feature type="region of interest" description="Disordered" evidence="2">
    <location>
        <begin position="287"/>
        <end position="316"/>
    </location>
</feature>
<sequence length="1508" mass="168899">MVSEPTMANDASAIPGSSGSSPLQRDESTNQLFLHHGDSPGTILVSQPLSGENYNTWSRSMIMALTAKNKIGFINGTITAPNDETLPSFNLWTRCNTMVISWILNSVSKDIASSVIYANTAQEMWEDLKERFAQEECNMRIVMQFLMGLNDSFANVRAQILMMEPLPAMNKVFSLVVQEERQRGIGVPSMTANGDSIALYTRSEMPRHNYGGRGQFGKKDRPMCSHCGVAGHIVDKCYKLHGFPPGYKSRGNAHAANQVSVLEEPHMPITQAQCQQLLALLSSQASLNAVPPPQTPPPASSQSEASSSTPHQVATASSQFLSGATDHMVYSLSSFTSITSTIHSYIHLPNGQRVLATHTGSVQITQTLILTNDLTNWKRIGLAKRKHELYILQVTETKPRLSVPCNVSLALNSNTNKDGFDVWHHRLGHPSLSRLQLLSHVINNLAVPSVSQHCNIYHLSKMKRLPFPTSVHVSISPFDLIHCDIWGPFHVPTVNNQRYFLTIVDDCTRCTWIFLMKLKSETRGLLQSFFKLVQTQFSASIRILRSDNGLEFDMADFYAQQGTLHQTSCVGTPQQNSIVERKHQHLLTVARSLRFQAHLPLPYWGYCVLTAAYLINRIPSPIINNKSPYEALFKITPPYSHLKVFGSLCYAATLSHNRHKFAPRSRECLMLGYPFGTKGYRLLDLKTHQIFVSRDVIFHETIFPFHQHKPQPQFSSNQSIQLPDMPSAVFPQPCVDAIFTMPPPVALQPTPQPPHNPQPTTYVPSIRISQRIHKPPGYLQDYHCNHASFDPCSSSTMVPGTTSSTSYPLSHVLSYSKLSSQYKSFALIASTIREPSTYKEASKSPHWCEAMTAEITALEANQTWSLTPLPPGKTPIGCKWVYKVKLRSDGTLERYKARLVAKGYNQQEGFDYFETFSPVAKFVTVRCLLAIAAVKGWVLYQLDVNNAFLHGELDEEVYMTLPPGFHSKGEQSHSPSIVCKLQKSLYGLKQASRQWFSKFSTTLLQHGFTQSKADYSLFTKQHGSCFIALLVYVDDILIASNDATAVAQLKTYLDSQFKLKDLGPVRYFLGLEIARSSKGISVSQRKYALEIMEDAGMLGCKPARCPMDQNLKLSKGEGSLLPDPTVYRRLIGRLMYLTMTRPDIVFSVHRLSQFMEHPRDSHLKAAQHIVQYIKGAPSQGLLYPSDSDLHVKAFSDSDWAGCPDTRRSTTGYCVFLGSSLVSWRSKKQTTVSRSSAEAEYRAMASAVCEVIWLKTLLFDLRINQAQASLLFSDSQAALHIAANPVFHERTKHIEIDCHLVRDKIQEGLIRSLHVPRGVLQNAEHAVQNAEHTEQRLLQNAEHAVQNAEHTEQKTIAEATIRPRADYLVHLNSYWGPVQVRKKICTEKEDTEYNGELGSAELGNSQTVHALRGLMNRNDPKIVFLMETKLNVTRMDGIQRVIVYENGLSIPSDGRSGGLAMLWRHGYEVAINSYSKYHIDAEVTMPNTGDIWRFTGFYGHPETSHKEGT</sequence>
<dbReference type="Pfam" id="PF14244">
    <property type="entry name" value="Retrotran_gag_3"/>
    <property type="match status" value="1"/>
</dbReference>
<dbReference type="InterPro" id="IPR013103">
    <property type="entry name" value="RVT_2"/>
</dbReference>
<feature type="compositionally biased region" description="Low complexity" evidence="2">
    <location>
        <begin position="11"/>
        <end position="22"/>
    </location>
</feature>
<accession>A0A2N9HCD3</accession>
<organism evidence="4">
    <name type="scientific">Fagus sylvatica</name>
    <name type="common">Beechnut</name>
    <dbReference type="NCBI Taxonomy" id="28930"/>
    <lineage>
        <taxon>Eukaryota</taxon>
        <taxon>Viridiplantae</taxon>
        <taxon>Streptophyta</taxon>
        <taxon>Embryophyta</taxon>
        <taxon>Tracheophyta</taxon>
        <taxon>Spermatophyta</taxon>
        <taxon>Magnoliopsida</taxon>
        <taxon>eudicotyledons</taxon>
        <taxon>Gunneridae</taxon>
        <taxon>Pentapetalae</taxon>
        <taxon>rosids</taxon>
        <taxon>fabids</taxon>
        <taxon>Fagales</taxon>
        <taxon>Fagaceae</taxon>
        <taxon>Fagus</taxon>
    </lineage>
</organism>
<dbReference type="GO" id="GO:0003676">
    <property type="term" value="F:nucleic acid binding"/>
    <property type="evidence" value="ECO:0007669"/>
    <property type="project" value="InterPro"/>
</dbReference>
<dbReference type="PANTHER" id="PTHR11439:SF470">
    <property type="entry name" value="CYSTEINE-RICH RLK (RECEPTOR-LIKE PROTEIN KINASE) 8"/>
    <property type="match status" value="1"/>
</dbReference>
<dbReference type="Pfam" id="PF25597">
    <property type="entry name" value="SH3_retrovirus"/>
    <property type="match status" value="1"/>
</dbReference>
<dbReference type="InterPro" id="IPR012337">
    <property type="entry name" value="RNaseH-like_sf"/>
</dbReference>
<dbReference type="Pfam" id="PF07727">
    <property type="entry name" value="RVT_2"/>
    <property type="match status" value="1"/>
</dbReference>
<dbReference type="PANTHER" id="PTHR11439">
    <property type="entry name" value="GAG-POL-RELATED RETROTRANSPOSON"/>
    <property type="match status" value="1"/>
</dbReference>
<dbReference type="InterPro" id="IPR025724">
    <property type="entry name" value="GAG-pre-integrase_dom"/>
</dbReference>
<feature type="compositionally biased region" description="Low complexity" evidence="2">
    <location>
        <begin position="300"/>
        <end position="310"/>
    </location>
</feature>
<dbReference type="InterPro" id="IPR043502">
    <property type="entry name" value="DNA/RNA_pol_sf"/>
</dbReference>
<evidence type="ECO:0000256" key="1">
    <source>
        <dbReference type="SAM" id="Coils"/>
    </source>
</evidence>
<dbReference type="InterPro" id="IPR036397">
    <property type="entry name" value="RNaseH_sf"/>
</dbReference>
<dbReference type="InterPro" id="IPR036691">
    <property type="entry name" value="Endo/exonu/phosph_ase_sf"/>
</dbReference>
<gene>
    <name evidence="4" type="ORF">FSB_LOCUS39909</name>
</gene>
<dbReference type="InterPro" id="IPR029472">
    <property type="entry name" value="Copia-like_N"/>
</dbReference>
<dbReference type="PROSITE" id="PS50994">
    <property type="entry name" value="INTEGRASE"/>
    <property type="match status" value="1"/>
</dbReference>
<dbReference type="Pfam" id="PF00665">
    <property type="entry name" value="rve"/>
    <property type="match status" value="1"/>
</dbReference>
<evidence type="ECO:0000256" key="2">
    <source>
        <dbReference type="SAM" id="MobiDB-lite"/>
    </source>
</evidence>
<dbReference type="SUPFAM" id="SSF53098">
    <property type="entry name" value="Ribonuclease H-like"/>
    <property type="match status" value="1"/>
</dbReference>
<dbReference type="Gene3D" id="3.30.420.10">
    <property type="entry name" value="Ribonuclease H-like superfamily/Ribonuclease H"/>
    <property type="match status" value="1"/>
</dbReference>
<proteinExistence type="predicted"/>
<feature type="coiled-coil region" evidence="1">
    <location>
        <begin position="1319"/>
        <end position="1357"/>
    </location>
</feature>
<dbReference type="CDD" id="cd09272">
    <property type="entry name" value="RNase_HI_RT_Ty1"/>
    <property type="match status" value="1"/>
</dbReference>
<dbReference type="InterPro" id="IPR057670">
    <property type="entry name" value="SH3_retrovirus"/>
</dbReference>
<feature type="compositionally biased region" description="Pro residues" evidence="2">
    <location>
        <begin position="290"/>
        <end position="299"/>
    </location>
</feature>